<gene>
    <name evidence="1" type="ORF">BS297_21775</name>
</gene>
<dbReference type="SUPFAM" id="SSF55298">
    <property type="entry name" value="YjgF-like"/>
    <property type="match status" value="1"/>
</dbReference>
<organism evidence="1 2">
    <name type="scientific">Rhodococcus erythropolis</name>
    <name type="common">Arthrobacter picolinophilus</name>
    <dbReference type="NCBI Taxonomy" id="1833"/>
    <lineage>
        <taxon>Bacteria</taxon>
        <taxon>Bacillati</taxon>
        <taxon>Actinomycetota</taxon>
        <taxon>Actinomycetes</taxon>
        <taxon>Mycobacteriales</taxon>
        <taxon>Nocardiaceae</taxon>
        <taxon>Rhodococcus</taxon>
        <taxon>Rhodococcus erythropolis group</taxon>
    </lineage>
</organism>
<evidence type="ECO:0008006" key="3">
    <source>
        <dbReference type="Google" id="ProtNLM"/>
    </source>
</evidence>
<dbReference type="PANTHER" id="PTHR43857">
    <property type="entry name" value="BLR7761 PROTEIN"/>
    <property type="match status" value="1"/>
</dbReference>
<dbReference type="InterPro" id="IPR035959">
    <property type="entry name" value="RutC-like_sf"/>
</dbReference>
<protein>
    <recommendedName>
        <fullName evidence="3">RidA family protein</fullName>
    </recommendedName>
</protein>
<dbReference type="AlphaFoldDB" id="A0A0C2WAZ8"/>
<dbReference type="PANTHER" id="PTHR43857:SF1">
    <property type="entry name" value="YJGH FAMILY PROTEIN"/>
    <property type="match status" value="1"/>
</dbReference>
<sequence length="138" mass="14609">MANIERYATGSMFEDFAGYCRAVRSGDRVIVSGTAPSAPGGTNLGDIDTYTQTRMAIEAALSSAAQLGGSAERTLITRLYLAPAASWEEASRAHSEVFALARPANTTLYVHRLIPPGALIEVEVECGLGDTSLSIDKE</sequence>
<dbReference type="Proteomes" id="UP000325576">
    <property type="component" value="Unassembled WGS sequence"/>
</dbReference>
<dbReference type="EMBL" id="MRBO01000588">
    <property type="protein sequence ID" value="KAB2583215.1"/>
    <property type="molecule type" value="Genomic_DNA"/>
</dbReference>
<reference evidence="1 2" key="1">
    <citation type="journal article" date="2017" name="Poromechanics V (2013)">
        <title>Genomic Characterization of the Arsenic-Tolerant Actinobacterium, &lt;i&gt;Rhodococcus erythropolis&lt;/i&gt; S43.</title>
        <authorList>
            <person name="Retamal-Morales G."/>
            <person name="Mehnert M."/>
            <person name="Schwabe R."/>
            <person name="Tischler D."/>
            <person name="Schloemann M."/>
            <person name="Levican G.J."/>
        </authorList>
    </citation>
    <scope>NUCLEOTIDE SEQUENCE [LARGE SCALE GENOMIC DNA]</scope>
    <source>
        <strain evidence="1 2">S43</strain>
    </source>
</reference>
<accession>A0A0C2WAZ8</accession>
<proteinExistence type="predicted"/>
<evidence type="ECO:0000313" key="1">
    <source>
        <dbReference type="EMBL" id="KAB2583215.1"/>
    </source>
</evidence>
<dbReference type="Pfam" id="PF01042">
    <property type="entry name" value="Ribonuc_L-PSP"/>
    <property type="match status" value="1"/>
</dbReference>
<name>A0A0C2WAZ8_RHOER</name>
<dbReference type="Gene3D" id="3.30.1330.40">
    <property type="entry name" value="RutC-like"/>
    <property type="match status" value="1"/>
</dbReference>
<dbReference type="InterPro" id="IPR006175">
    <property type="entry name" value="YjgF/YER057c/UK114"/>
</dbReference>
<comment type="caution">
    <text evidence="1">The sequence shown here is derived from an EMBL/GenBank/DDBJ whole genome shotgun (WGS) entry which is preliminary data.</text>
</comment>
<evidence type="ECO:0000313" key="2">
    <source>
        <dbReference type="Proteomes" id="UP000325576"/>
    </source>
</evidence>